<gene>
    <name evidence="2" type="ORF">COV72_03605</name>
</gene>
<dbReference type="AlphaFoldDB" id="A0A2H0LY89"/>
<accession>A0A2H0LY89</accession>
<reference evidence="2 3" key="1">
    <citation type="submission" date="2017-09" db="EMBL/GenBank/DDBJ databases">
        <title>Depth-based differentiation of microbial function through sediment-hosted aquifers and enrichment of novel symbionts in the deep terrestrial subsurface.</title>
        <authorList>
            <person name="Probst A.J."/>
            <person name="Ladd B."/>
            <person name="Jarett J.K."/>
            <person name="Geller-Mcgrath D.E."/>
            <person name="Sieber C.M."/>
            <person name="Emerson J.B."/>
            <person name="Anantharaman K."/>
            <person name="Thomas B.C."/>
            <person name="Malmstrom R."/>
            <person name="Stieglmeier M."/>
            <person name="Klingl A."/>
            <person name="Woyke T."/>
            <person name="Ryan C.M."/>
            <person name="Banfield J.F."/>
        </authorList>
    </citation>
    <scope>NUCLEOTIDE SEQUENCE [LARGE SCALE GENOMIC DNA]</scope>
    <source>
        <strain evidence="2">CG11_big_fil_rev_8_21_14_0_20_42_13</strain>
    </source>
</reference>
<dbReference type="InterPro" id="IPR008910">
    <property type="entry name" value="MSC_TM_helix"/>
</dbReference>
<dbReference type="Proteomes" id="UP000229641">
    <property type="component" value="Unassembled WGS sequence"/>
</dbReference>
<sequence length="223" mass="23745">MWKTVLFEPVSNFLSSIGELLRSGITVIFILLIGWLIAKLIQRIITKFFKLVKIDSIADQIGVNAFLSKGGIKLTIAELLGSISYWLVFLIALCMAVDAIGLTAAADLLNQVVLYIPKVIIAIIVLALGMFIATFLSAAVKTAAVNAGVSQSNLLAKIVEVVIIISAVIIALEQLQIGIGFINSLVIAFLAALSLGFGLAFGLGCKDLIGKMVSEAVDKIKKK</sequence>
<evidence type="ECO:0000313" key="3">
    <source>
        <dbReference type="Proteomes" id="UP000229641"/>
    </source>
</evidence>
<keyword evidence="1" id="KW-1133">Transmembrane helix</keyword>
<evidence type="ECO:0000313" key="2">
    <source>
        <dbReference type="EMBL" id="PIQ89346.1"/>
    </source>
</evidence>
<name>A0A2H0LY89_9BACT</name>
<dbReference type="Gene3D" id="1.10.287.1260">
    <property type="match status" value="2"/>
</dbReference>
<dbReference type="EMBL" id="PCWA01000051">
    <property type="protein sequence ID" value="PIQ89346.1"/>
    <property type="molecule type" value="Genomic_DNA"/>
</dbReference>
<dbReference type="PANTHER" id="PTHR30221">
    <property type="entry name" value="SMALL-CONDUCTANCE MECHANOSENSITIVE CHANNEL"/>
    <property type="match status" value="1"/>
</dbReference>
<dbReference type="GO" id="GO:0008381">
    <property type="term" value="F:mechanosensitive monoatomic ion channel activity"/>
    <property type="evidence" value="ECO:0007669"/>
    <property type="project" value="InterPro"/>
</dbReference>
<comment type="caution">
    <text evidence="2">The sequence shown here is derived from an EMBL/GenBank/DDBJ whole genome shotgun (WGS) entry which is preliminary data.</text>
</comment>
<feature type="transmembrane region" description="Helical" evidence="1">
    <location>
        <begin position="154"/>
        <end position="172"/>
    </location>
</feature>
<dbReference type="PANTHER" id="PTHR30221:SF1">
    <property type="entry name" value="SMALL-CONDUCTANCE MECHANOSENSITIVE CHANNEL"/>
    <property type="match status" value="1"/>
</dbReference>
<keyword evidence="1" id="KW-0812">Transmembrane</keyword>
<dbReference type="Pfam" id="PF05552">
    <property type="entry name" value="MS_channel_1st_1"/>
    <property type="match status" value="2"/>
</dbReference>
<evidence type="ECO:0008006" key="4">
    <source>
        <dbReference type="Google" id="ProtNLM"/>
    </source>
</evidence>
<organism evidence="2 3">
    <name type="scientific">Candidatus Ghiorseimicrobium undicola</name>
    <dbReference type="NCBI Taxonomy" id="1974746"/>
    <lineage>
        <taxon>Bacteria</taxon>
        <taxon>Pseudomonadati</taxon>
        <taxon>Candidatus Omnitrophota</taxon>
        <taxon>Candidatus Ghiorseimicrobium</taxon>
    </lineage>
</organism>
<dbReference type="InterPro" id="IPR045275">
    <property type="entry name" value="MscS_archaea/bacteria_type"/>
</dbReference>
<proteinExistence type="predicted"/>
<feature type="transmembrane region" description="Helical" evidence="1">
    <location>
        <begin position="20"/>
        <end position="41"/>
    </location>
</feature>
<feature type="transmembrane region" description="Helical" evidence="1">
    <location>
        <begin position="178"/>
        <end position="203"/>
    </location>
</feature>
<feature type="transmembrane region" description="Helical" evidence="1">
    <location>
        <begin position="112"/>
        <end position="133"/>
    </location>
</feature>
<protein>
    <recommendedName>
        <fullName evidence="4">Small-conductance mechanosensitive ion channel</fullName>
    </recommendedName>
</protein>
<keyword evidence="1" id="KW-0472">Membrane</keyword>
<evidence type="ECO:0000256" key="1">
    <source>
        <dbReference type="SAM" id="Phobius"/>
    </source>
</evidence>
<feature type="transmembrane region" description="Helical" evidence="1">
    <location>
        <begin position="83"/>
        <end position="106"/>
    </location>
</feature>